<proteinExistence type="predicted"/>
<name>A0A3N1XGM4_9FIRM</name>
<evidence type="ECO:0000313" key="2">
    <source>
        <dbReference type="Proteomes" id="UP000273083"/>
    </source>
</evidence>
<organism evidence="1 2">
    <name type="scientific">Mobilisporobacter senegalensis</name>
    <dbReference type="NCBI Taxonomy" id="1329262"/>
    <lineage>
        <taxon>Bacteria</taxon>
        <taxon>Bacillati</taxon>
        <taxon>Bacillota</taxon>
        <taxon>Clostridia</taxon>
        <taxon>Lachnospirales</taxon>
        <taxon>Lachnospiraceae</taxon>
        <taxon>Mobilisporobacter</taxon>
    </lineage>
</organism>
<dbReference type="EMBL" id="RJVG01000009">
    <property type="protein sequence ID" value="ROR25834.1"/>
    <property type="molecule type" value="Genomic_DNA"/>
</dbReference>
<comment type="caution">
    <text evidence="1">The sequence shown here is derived from an EMBL/GenBank/DDBJ whole genome shotgun (WGS) entry which is preliminary data.</text>
</comment>
<dbReference type="AlphaFoldDB" id="A0A3N1XGM4"/>
<dbReference type="Proteomes" id="UP000273083">
    <property type="component" value="Unassembled WGS sequence"/>
</dbReference>
<evidence type="ECO:0000313" key="1">
    <source>
        <dbReference type="EMBL" id="ROR25834.1"/>
    </source>
</evidence>
<reference evidence="1 2" key="1">
    <citation type="submission" date="2018-11" db="EMBL/GenBank/DDBJ databases">
        <title>Genomic Encyclopedia of Type Strains, Phase IV (KMG-IV): sequencing the most valuable type-strain genomes for metagenomic binning, comparative biology and taxonomic classification.</title>
        <authorList>
            <person name="Goeker M."/>
        </authorList>
    </citation>
    <scope>NUCLEOTIDE SEQUENCE [LARGE SCALE GENOMIC DNA]</scope>
    <source>
        <strain evidence="1 2">DSM 26537</strain>
    </source>
</reference>
<dbReference type="RefSeq" id="WP_170164364.1">
    <property type="nucleotide sequence ID" value="NZ_RJVG01000009.1"/>
</dbReference>
<protein>
    <submittedName>
        <fullName evidence="1">Uncharacterized protein</fullName>
    </submittedName>
</protein>
<gene>
    <name evidence="1" type="ORF">EDD66_10944</name>
</gene>
<sequence length="57" mass="6410">MELEWKLENGKVKYPGTMVTVNNHKMHIYKQGEGTDILVFMAGGGTVGVKLPKYQEI</sequence>
<keyword evidence="2" id="KW-1185">Reference proteome</keyword>
<accession>A0A3N1XGM4</accession>